<dbReference type="AlphaFoldDB" id="A0A1W1E1W0"/>
<dbReference type="Gene3D" id="3.60.15.10">
    <property type="entry name" value="Ribonuclease Z/Hydroxyacylglutathione hydrolase-like"/>
    <property type="match status" value="1"/>
</dbReference>
<dbReference type="CDD" id="cd16282">
    <property type="entry name" value="metallo-hydrolase-like_MBL-fold"/>
    <property type="match status" value="1"/>
</dbReference>
<protein>
    <submittedName>
        <fullName evidence="2">SoxH protein, homolog</fullName>
    </submittedName>
</protein>
<evidence type="ECO:0000313" key="2">
    <source>
        <dbReference type="EMBL" id="SFV87858.1"/>
    </source>
</evidence>
<sequence length="290" mass="32450">MSIAQATLITQKVSDNVYALVGEMGDRSSNNLGNNSTHGFIVTNEGVILMDSGGSYLGAQQIHQAIQKITDKPVKVVINTGGQDHRWMGNEYFHKLGAKIISSSKTHQDQIARTDFHMSKLDKLIGKSLNGTHPFYSTDTFDSTKIVDFGGVHLELYYFGPAHTIGDIVVWLPRQKIIFAGDIVFNDRMLGIGPAKNFQSWMNTFEKMASLKPEHIIPGHGNPSDLATAMHNTYDYLALLKKEVGKILENDGSMVDIEKIDQSEFGYLKNYDAFFGKNAQWVFEQMEFDF</sequence>
<dbReference type="InterPro" id="IPR001279">
    <property type="entry name" value="Metallo-B-lactamas"/>
</dbReference>
<organism evidence="2">
    <name type="scientific">hydrothermal vent metagenome</name>
    <dbReference type="NCBI Taxonomy" id="652676"/>
    <lineage>
        <taxon>unclassified sequences</taxon>
        <taxon>metagenomes</taxon>
        <taxon>ecological metagenomes</taxon>
    </lineage>
</organism>
<dbReference type="PANTHER" id="PTHR42951">
    <property type="entry name" value="METALLO-BETA-LACTAMASE DOMAIN-CONTAINING"/>
    <property type="match status" value="1"/>
</dbReference>
<evidence type="ECO:0000259" key="1">
    <source>
        <dbReference type="SMART" id="SM00849"/>
    </source>
</evidence>
<gene>
    <name evidence="2" type="ORF">MNB_SUP05-SYMBIONT-5-904</name>
</gene>
<dbReference type="EMBL" id="FPHZ01000097">
    <property type="protein sequence ID" value="SFV87858.1"/>
    <property type="molecule type" value="Genomic_DNA"/>
</dbReference>
<accession>A0A1W1E1W0</accession>
<reference evidence="2" key="1">
    <citation type="submission" date="2016-10" db="EMBL/GenBank/DDBJ databases">
        <authorList>
            <person name="de Groot N.N."/>
        </authorList>
    </citation>
    <scope>NUCLEOTIDE SEQUENCE</scope>
</reference>
<dbReference type="Pfam" id="PF00753">
    <property type="entry name" value="Lactamase_B"/>
    <property type="match status" value="1"/>
</dbReference>
<feature type="domain" description="Metallo-beta-lactamase" evidence="1">
    <location>
        <begin position="36"/>
        <end position="220"/>
    </location>
</feature>
<name>A0A1W1E1W0_9ZZZZ</name>
<dbReference type="InterPro" id="IPR036866">
    <property type="entry name" value="RibonucZ/Hydroxyglut_hydro"/>
</dbReference>
<dbReference type="InterPro" id="IPR050855">
    <property type="entry name" value="NDM-1-like"/>
</dbReference>
<dbReference type="SMART" id="SM00849">
    <property type="entry name" value="Lactamase_B"/>
    <property type="match status" value="1"/>
</dbReference>
<dbReference type="PANTHER" id="PTHR42951:SF4">
    <property type="entry name" value="ACYL-COENZYME A THIOESTERASE MBLAC2"/>
    <property type="match status" value="1"/>
</dbReference>
<dbReference type="SUPFAM" id="SSF56281">
    <property type="entry name" value="Metallo-hydrolase/oxidoreductase"/>
    <property type="match status" value="1"/>
</dbReference>
<proteinExistence type="predicted"/>